<evidence type="ECO:0000256" key="4">
    <source>
        <dbReference type="ARBA" id="ARBA00023163"/>
    </source>
</evidence>
<evidence type="ECO:0000313" key="6">
    <source>
        <dbReference type="EMBL" id="EOQ58655.1"/>
    </source>
</evidence>
<dbReference type="Gene3D" id="1.10.1790.10">
    <property type="entry name" value="PRD domain"/>
    <property type="match status" value="1"/>
</dbReference>
<dbReference type="Pfam" id="PF05043">
    <property type="entry name" value="Mga"/>
    <property type="match status" value="1"/>
</dbReference>
<name>A0ABC9SS02_BACCE</name>
<dbReference type="Pfam" id="PF08280">
    <property type="entry name" value="HTH_Mga"/>
    <property type="match status" value="1"/>
</dbReference>
<evidence type="ECO:0000256" key="1">
    <source>
        <dbReference type="ARBA" id="ARBA00022737"/>
    </source>
</evidence>
<dbReference type="InterPro" id="IPR050661">
    <property type="entry name" value="BglG_antiterminators"/>
</dbReference>
<evidence type="ECO:0000313" key="7">
    <source>
        <dbReference type="Proteomes" id="UP000014060"/>
    </source>
</evidence>
<dbReference type="InterPro" id="IPR007737">
    <property type="entry name" value="Mga_HTH"/>
</dbReference>
<gene>
    <name evidence="6" type="ORF">IAY_05834</name>
</gene>
<dbReference type="Pfam" id="PF00874">
    <property type="entry name" value="PRD"/>
    <property type="match status" value="1"/>
</dbReference>
<dbReference type="Proteomes" id="UP000014060">
    <property type="component" value="Unassembled WGS sequence"/>
</dbReference>
<dbReference type="InterPro" id="IPR036634">
    <property type="entry name" value="PRD_sf"/>
</dbReference>
<accession>A0ABC9SS02</accession>
<organism evidence="6 7">
    <name type="scientific">Bacillus cereus TIAC219</name>
    <dbReference type="NCBI Taxonomy" id="718222"/>
    <lineage>
        <taxon>Bacteria</taxon>
        <taxon>Bacillati</taxon>
        <taxon>Bacillota</taxon>
        <taxon>Bacilli</taxon>
        <taxon>Bacillales</taxon>
        <taxon>Bacillaceae</taxon>
        <taxon>Bacillus</taxon>
        <taxon>Bacillus cereus group</taxon>
    </lineage>
</organism>
<feature type="domain" description="PRD" evidence="5">
    <location>
        <begin position="297"/>
        <end position="409"/>
    </location>
</feature>
<dbReference type="PROSITE" id="PS51372">
    <property type="entry name" value="PRD_2"/>
    <property type="match status" value="1"/>
</dbReference>
<dbReference type="Gene3D" id="3.40.50.2300">
    <property type="match status" value="1"/>
</dbReference>
<dbReference type="InterPro" id="IPR011608">
    <property type="entry name" value="PRD"/>
</dbReference>
<evidence type="ECO:0000256" key="2">
    <source>
        <dbReference type="ARBA" id="ARBA00023015"/>
    </source>
</evidence>
<dbReference type="PANTHER" id="PTHR30185:SF18">
    <property type="entry name" value="TRANSCRIPTIONAL REGULATOR MTLR"/>
    <property type="match status" value="1"/>
</dbReference>
<comment type="caution">
    <text evidence="6">The sequence shown here is derived from an EMBL/GenBank/DDBJ whole genome shotgun (WGS) entry which is preliminary data.</text>
</comment>
<dbReference type="SUPFAM" id="SSF63520">
    <property type="entry name" value="PTS-regulatory domain, PRD"/>
    <property type="match status" value="1"/>
</dbReference>
<protein>
    <recommendedName>
        <fullName evidence="5">PRD domain-containing protein</fullName>
    </recommendedName>
</protein>
<dbReference type="AlphaFoldDB" id="A0ABC9SS02"/>
<sequence>MCNYNLITTNKFAVKIQSDLQRKIKLLELISNESRWYTFEEISECINFSTKTISKDLVIIKDVIPENWDIKIKRGFGVQLSMPPSASIKEITFIFFRNSYTFQVLNAFLSQGEITITNLAKALHIQPYVINKILKKVEKDINQYDLRLQRKPLKINGEEWNIINMFTIFYTKAYLISKWPFHINQSEVLLLIEMLEDSSGLTLNLSSRRFLSFYIAILLIRKQQGIKFEKIDRIFYLNIDTPHFSKMNKQINEWSKKYGISFSDSEKILMSITFKCQDYLYEQPINQKNIDISIFKEKKIEIYNMIRNFIEMLYKRLGYQFIKDEEFIHSLIIHFRKRIYQLHCYPYIKHMEVPSIEYMKKKYFKTFLQVKDIYNKWIKLYNIANYVPDEEIISIVIYIEAALICKNIKPKKVFIVTKEDECWKKYIKAILKERFGNKIDFPIIVSSNIEKGLELEPKYEVDFIISTIPLALKSHPVIQIQPTISKRDLYNLECYIN</sequence>
<proteinExistence type="predicted"/>
<keyword evidence="1" id="KW-0677">Repeat</keyword>
<dbReference type="EMBL" id="AHCJ01000072">
    <property type="protein sequence ID" value="EOQ58655.1"/>
    <property type="molecule type" value="Genomic_DNA"/>
</dbReference>
<dbReference type="RefSeq" id="WP_000336247.1">
    <property type="nucleotide sequence ID" value="NZ_KB976009.1"/>
</dbReference>
<reference evidence="6 7" key="1">
    <citation type="submission" date="2013-01" db="EMBL/GenBank/DDBJ databases">
        <title>The Genome Sequence of Bacillus cereus TIAC219.</title>
        <authorList>
            <consortium name="The Broad Institute Genome Sequencing Platform"/>
            <consortium name="The Broad Institute Genome Sequencing Center for Infectious Disease"/>
            <person name="Feldgarden M."/>
            <person name="Van der Auwera G.A."/>
            <person name="Mahillon J."/>
            <person name="Duprez V."/>
            <person name="Timmery S."/>
            <person name="Mattelet C."/>
            <person name="Dierick K."/>
            <person name="Sun M."/>
            <person name="Yu Z."/>
            <person name="Zhu L."/>
            <person name="Hu X."/>
            <person name="Shank E.B."/>
            <person name="Swiecicka I."/>
            <person name="Hansen B.M."/>
            <person name="Andrup L."/>
            <person name="Walker B."/>
            <person name="Young S.K."/>
            <person name="Zeng Q."/>
            <person name="Gargeya S."/>
            <person name="Fitzgerald M."/>
            <person name="Haas B."/>
            <person name="Abouelleil A."/>
            <person name="Alvarado L."/>
            <person name="Arachchi H.M."/>
            <person name="Berlin A.M."/>
            <person name="Chapman S.B."/>
            <person name="Dewar J."/>
            <person name="Goldberg J."/>
            <person name="Griggs A."/>
            <person name="Gujja S."/>
            <person name="Hansen M."/>
            <person name="Howarth C."/>
            <person name="Imamovic A."/>
            <person name="Larimer J."/>
            <person name="McCowan C."/>
            <person name="Murphy C."/>
            <person name="Neiman D."/>
            <person name="Pearson M."/>
            <person name="Priest M."/>
            <person name="Roberts A."/>
            <person name="Saif S."/>
            <person name="Shea T."/>
            <person name="Sisk P."/>
            <person name="Sykes S."/>
            <person name="Wortman J."/>
            <person name="Nusbaum C."/>
            <person name="Birren B."/>
        </authorList>
    </citation>
    <scope>NUCLEOTIDE SEQUENCE [LARGE SCALE GENOMIC DNA]</scope>
    <source>
        <strain evidence="6 7">TIAC219</strain>
    </source>
</reference>
<dbReference type="PANTHER" id="PTHR30185">
    <property type="entry name" value="CRYPTIC BETA-GLUCOSIDE BGL OPERON ANTITERMINATOR"/>
    <property type="match status" value="1"/>
</dbReference>
<keyword evidence="3" id="KW-0010">Activator</keyword>
<keyword evidence="2" id="KW-0805">Transcription regulation</keyword>
<evidence type="ECO:0000259" key="5">
    <source>
        <dbReference type="PROSITE" id="PS51372"/>
    </source>
</evidence>
<keyword evidence="4" id="KW-0804">Transcription</keyword>
<evidence type="ECO:0000256" key="3">
    <source>
        <dbReference type="ARBA" id="ARBA00023159"/>
    </source>
</evidence>
<dbReference type="InterPro" id="IPR013199">
    <property type="entry name" value="HTH_Mga_DNA-bd_dom"/>
</dbReference>